<protein>
    <submittedName>
        <fullName evidence="2">Uncharacterized protein</fullName>
    </submittedName>
</protein>
<organism evidence="2 3">
    <name type="scientific">Hyaloperonospora arabidopsidis (strain Emoy2)</name>
    <name type="common">Downy mildew agent</name>
    <name type="synonym">Peronospora arabidopsidis</name>
    <dbReference type="NCBI Taxonomy" id="559515"/>
    <lineage>
        <taxon>Eukaryota</taxon>
        <taxon>Sar</taxon>
        <taxon>Stramenopiles</taxon>
        <taxon>Oomycota</taxon>
        <taxon>Peronosporomycetes</taxon>
        <taxon>Peronosporales</taxon>
        <taxon>Peronosporaceae</taxon>
        <taxon>Hyaloperonospora</taxon>
    </lineage>
</organism>
<dbReference type="InParanoid" id="M4BDW0"/>
<reference evidence="2" key="2">
    <citation type="submission" date="2015-06" db="UniProtKB">
        <authorList>
            <consortium name="EnsemblProtists"/>
        </authorList>
    </citation>
    <scope>IDENTIFICATION</scope>
    <source>
        <strain evidence="2">Emoy2</strain>
    </source>
</reference>
<dbReference type="EMBL" id="JH598169">
    <property type="status" value="NOT_ANNOTATED_CDS"/>
    <property type="molecule type" value="Genomic_DNA"/>
</dbReference>
<dbReference type="HOGENOM" id="CLU_2138297_0_0_1"/>
<feature type="compositionally biased region" description="Basic and acidic residues" evidence="1">
    <location>
        <begin position="1"/>
        <end position="17"/>
    </location>
</feature>
<dbReference type="VEuPathDB" id="FungiDB:HpaG804478"/>
<evidence type="ECO:0000313" key="3">
    <source>
        <dbReference type="Proteomes" id="UP000011713"/>
    </source>
</evidence>
<dbReference type="EnsemblProtists" id="HpaT804478">
    <property type="protein sequence ID" value="HpaP804478"/>
    <property type="gene ID" value="HpaG804478"/>
</dbReference>
<reference evidence="3" key="1">
    <citation type="journal article" date="2010" name="Science">
        <title>Signatures of adaptation to obligate biotrophy in the Hyaloperonospora arabidopsidis genome.</title>
        <authorList>
            <person name="Baxter L."/>
            <person name="Tripathy S."/>
            <person name="Ishaque N."/>
            <person name="Boot N."/>
            <person name="Cabral A."/>
            <person name="Kemen E."/>
            <person name="Thines M."/>
            <person name="Ah-Fong A."/>
            <person name="Anderson R."/>
            <person name="Badejoko W."/>
            <person name="Bittner-Eddy P."/>
            <person name="Boore J.L."/>
            <person name="Chibucos M.C."/>
            <person name="Coates M."/>
            <person name="Dehal P."/>
            <person name="Delehaunty K."/>
            <person name="Dong S."/>
            <person name="Downton P."/>
            <person name="Dumas B."/>
            <person name="Fabro G."/>
            <person name="Fronick C."/>
            <person name="Fuerstenberg S.I."/>
            <person name="Fulton L."/>
            <person name="Gaulin E."/>
            <person name="Govers F."/>
            <person name="Hughes L."/>
            <person name="Humphray S."/>
            <person name="Jiang R.H."/>
            <person name="Judelson H."/>
            <person name="Kamoun S."/>
            <person name="Kyung K."/>
            <person name="Meijer H."/>
            <person name="Minx P."/>
            <person name="Morris P."/>
            <person name="Nelson J."/>
            <person name="Phuntumart V."/>
            <person name="Qutob D."/>
            <person name="Rehmany A."/>
            <person name="Rougon-Cardoso A."/>
            <person name="Ryden P."/>
            <person name="Torto-Alalibo T."/>
            <person name="Studholme D."/>
            <person name="Wang Y."/>
            <person name="Win J."/>
            <person name="Wood J."/>
            <person name="Clifton S.W."/>
            <person name="Rogers J."/>
            <person name="Van den Ackerveken G."/>
            <person name="Jones J.D."/>
            <person name="McDowell J.M."/>
            <person name="Beynon J."/>
            <person name="Tyler B.M."/>
        </authorList>
    </citation>
    <scope>NUCLEOTIDE SEQUENCE [LARGE SCALE GENOMIC DNA]</scope>
    <source>
        <strain evidence="3">Emoy2</strain>
    </source>
</reference>
<proteinExistence type="predicted"/>
<evidence type="ECO:0000256" key="1">
    <source>
        <dbReference type="SAM" id="MobiDB-lite"/>
    </source>
</evidence>
<dbReference type="AlphaFoldDB" id="M4BDW0"/>
<evidence type="ECO:0000313" key="2">
    <source>
        <dbReference type="EnsemblProtists" id="HpaP804478"/>
    </source>
</evidence>
<sequence length="113" mass="12828">MENRIPESDADDARDYNTNDDYENDNRVAACIWKSSSFHLIRVEPMRIFQPLITNVFNAGGRTRVIVRCTLLLQVSHIRCFVVPTTLLLGASKLHSNVCGVMDTLTGYQQLQQ</sequence>
<dbReference type="Proteomes" id="UP000011713">
    <property type="component" value="Unassembled WGS sequence"/>
</dbReference>
<keyword evidence="3" id="KW-1185">Reference proteome</keyword>
<name>M4BDW0_HYAAE</name>
<accession>M4BDW0</accession>
<feature type="region of interest" description="Disordered" evidence="1">
    <location>
        <begin position="1"/>
        <end position="21"/>
    </location>
</feature>